<keyword evidence="1" id="KW-0472">Membrane</keyword>
<organism evidence="2 3">
    <name type="scientific">Priestia aryabhattai</name>
    <name type="common">Bacillus aryabhattai</name>
    <dbReference type="NCBI Taxonomy" id="412384"/>
    <lineage>
        <taxon>Bacteria</taxon>
        <taxon>Bacillati</taxon>
        <taxon>Bacillota</taxon>
        <taxon>Bacilli</taxon>
        <taxon>Bacillales</taxon>
        <taxon>Bacillaceae</taxon>
        <taxon>Priestia</taxon>
    </lineage>
</organism>
<keyword evidence="1" id="KW-1133">Transmembrane helix</keyword>
<reference evidence="2 3" key="2">
    <citation type="submission" date="2024-05" db="EMBL/GenBank/DDBJ databases">
        <authorList>
            <person name="Zheng X."/>
        </authorList>
    </citation>
    <scope>NUCLEOTIDE SEQUENCE [LARGE SCALE GENOMIC DNA]</scope>
    <source>
        <strain evidence="2 3">C4-10</strain>
    </source>
</reference>
<comment type="caution">
    <text evidence="2">The sequence shown here is derived from an EMBL/GenBank/DDBJ whole genome shotgun (WGS) entry which is preliminary data.</text>
</comment>
<dbReference type="EMBL" id="JBDIVD010000003">
    <property type="protein sequence ID" value="MEN3156564.1"/>
    <property type="molecule type" value="Genomic_DNA"/>
</dbReference>
<proteinExistence type="predicted"/>
<evidence type="ECO:0000313" key="3">
    <source>
        <dbReference type="Proteomes" id="UP001418804"/>
    </source>
</evidence>
<keyword evidence="1" id="KW-0812">Transmembrane</keyword>
<dbReference type="Proteomes" id="UP001418804">
    <property type="component" value="Unassembled WGS sequence"/>
</dbReference>
<dbReference type="RefSeq" id="WP_048022053.1">
    <property type="nucleotide sequence ID" value="NZ_JAMAUD010000010.1"/>
</dbReference>
<sequence length="76" mass="8627">MLKFIEKGFLYGFILGISLGLFTVPYKEVVVGDLEETNYLDLSDFIIPLLRIGVVIALIGTVIGFFFYQYRKKTLG</sequence>
<feature type="transmembrane region" description="Helical" evidence="1">
    <location>
        <begin position="46"/>
        <end position="68"/>
    </location>
</feature>
<name>A0ABD5KZB7_PRIAR</name>
<evidence type="ECO:0000313" key="2">
    <source>
        <dbReference type="EMBL" id="MEN3156564.1"/>
    </source>
</evidence>
<accession>A0ABD5KZB7</accession>
<gene>
    <name evidence="2" type="ORF">ABDD91_27370</name>
</gene>
<feature type="transmembrane region" description="Helical" evidence="1">
    <location>
        <begin position="9"/>
        <end position="26"/>
    </location>
</feature>
<protein>
    <submittedName>
        <fullName evidence="2">Uncharacterized protein</fullName>
    </submittedName>
</protein>
<reference evidence="2 3" key="1">
    <citation type="submission" date="2024-05" db="EMBL/GenBank/DDBJ databases">
        <title>The mechanism of isolation and screening of efficient mineral weathering bacteria priestia aryabhattai c4-10 with weathered biotite.</title>
        <authorList>
            <person name="Yang S."/>
        </authorList>
    </citation>
    <scope>NUCLEOTIDE SEQUENCE [LARGE SCALE GENOMIC DNA]</scope>
    <source>
        <strain evidence="2 3">C4-10</strain>
    </source>
</reference>
<evidence type="ECO:0000256" key="1">
    <source>
        <dbReference type="SAM" id="Phobius"/>
    </source>
</evidence>
<dbReference type="AlphaFoldDB" id="A0ABD5KZB7"/>